<reference evidence="2" key="1">
    <citation type="submission" date="2024-07" db="EMBL/GenBank/DDBJ databases">
        <title>Two chromosome-level genome assemblies of Korean endemic species Abeliophyllum distichum and Forsythia ovata (Oleaceae).</title>
        <authorList>
            <person name="Jang H."/>
        </authorList>
    </citation>
    <scope>NUCLEOTIDE SEQUENCE [LARGE SCALE GENOMIC DNA]</scope>
</reference>
<evidence type="ECO:0000313" key="1">
    <source>
        <dbReference type="EMBL" id="KAL2496348.1"/>
    </source>
</evidence>
<organism evidence="1 2">
    <name type="scientific">Forsythia ovata</name>
    <dbReference type="NCBI Taxonomy" id="205694"/>
    <lineage>
        <taxon>Eukaryota</taxon>
        <taxon>Viridiplantae</taxon>
        <taxon>Streptophyta</taxon>
        <taxon>Embryophyta</taxon>
        <taxon>Tracheophyta</taxon>
        <taxon>Spermatophyta</taxon>
        <taxon>Magnoliopsida</taxon>
        <taxon>eudicotyledons</taxon>
        <taxon>Gunneridae</taxon>
        <taxon>Pentapetalae</taxon>
        <taxon>asterids</taxon>
        <taxon>lamiids</taxon>
        <taxon>Lamiales</taxon>
        <taxon>Oleaceae</taxon>
        <taxon>Forsythieae</taxon>
        <taxon>Forsythia</taxon>
    </lineage>
</organism>
<gene>
    <name evidence="1" type="ORF">Fot_40105</name>
</gene>
<keyword evidence="2" id="KW-1185">Reference proteome</keyword>
<protein>
    <submittedName>
        <fullName evidence="1">Uncharacterized protein</fullName>
    </submittedName>
</protein>
<dbReference type="EMBL" id="JBFOLJ010000011">
    <property type="protein sequence ID" value="KAL2496348.1"/>
    <property type="molecule type" value="Genomic_DNA"/>
</dbReference>
<dbReference type="Proteomes" id="UP001604277">
    <property type="component" value="Unassembled WGS sequence"/>
</dbReference>
<dbReference type="AlphaFoldDB" id="A0ABD1S7F0"/>
<accession>A0ABD1S7F0</accession>
<proteinExistence type="predicted"/>
<comment type="caution">
    <text evidence="1">The sequence shown here is derived from an EMBL/GenBank/DDBJ whole genome shotgun (WGS) entry which is preliminary data.</text>
</comment>
<sequence>MGTFTVCKEAFQPPCAADRRVADLLLLSFTRSGSLTGVTPTCTSCRLQVCLKHLASTHALRRLALASSELCGFGVWSLGDPPGLAHPKLQGCRLSAQALAVA</sequence>
<name>A0ABD1S7F0_9LAMI</name>
<evidence type="ECO:0000313" key="2">
    <source>
        <dbReference type="Proteomes" id="UP001604277"/>
    </source>
</evidence>